<feature type="transmembrane region" description="Helical" evidence="1">
    <location>
        <begin position="75"/>
        <end position="99"/>
    </location>
</feature>
<feature type="transmembrane region" description="Helical" evidence="1">
    <location>
        <begin position="318"/>
        <end position="338"/>
    </location>
</feature>
<reference evidence="2" key="1">
    <citation type="submission" date="2014-04" db="EMBL/GenBank/DDBJ databases">
        <authorList>
            <person name="Harrison E."/>
        </authorList>
    </citation>
    <scope>NUCLEOTIDE SEQUENCE</scope>
    <source>
        <strain evidence="2">313</strain>
    </source>
</reference>
<feature type="transmembrane region" description="Helical" evidence="1">
    <location>
        <begin position="6"/>
        <end position="26"/>
    </location>
</feature>
<evidence type="ECO:0000313" key="2">
    <source>
        <dbReference type="EMBL" id="BAT23301.1"/>
    </source>
</evidence>
<reference evidence="2" key="2">
    <citation type="journal article" date="2015" name="Sci. Rep.">
        <title>Genetic analysis of capsular polysaccharide synthesis gene clusters in 79 capsular types of Klebsiella spp.</title>
        <authorList>
            <person name="Pan Y.J."/>
            <person name="Lin T.L."/>
            <person name="Chen C.T."/>
            <person name="Chen Y.Y."/>
            <person name="Hsieh P.F."/>
            <person name="Hsu C.R."/>
            <person name="Wu M.C."/>
            <person name="Wang J.T."/>
        </authorList>
    </citation>
    <scope>NUCLEOTIDE SEQUENCE</scope>
    <source>
        <strain evidence="2">313</strain>
    </source>
</reference>
<dbReference type="EMBL" id="AB924554">
    <property type="protein sequence ID" value="BAT23301.1"/>
    <property type="molecule type" value="Genomic_DNA"/>
</dbReference>
<feature type="transmembrane region" description="Helical" evidence="1">
    <location>
        <begin position="38"/>
        <end position="55"/>
    </location>
</feature>
<protein>
    <submittedName>
        <fullName evidence="2">O-antigen and lipid-linked capsular repeat unit polymerase</fullName>
    </submittedName>
</protein>
<keyword evidence="1" id="KW-0472">Membrane</keyword>
<feature type="transmembrane region" description="Helical" evidence="1">
    <location>
        <begin position="190"/>
        <end position="208"/>
    </location>
</feature>
<evidence type="ECO:0000256" key="1">
    <source>
        <dbReference type="SAM" id="Phobius"/>
    </source>
</evidence>
<organism evidence="2">
    <name type="scientific">Klebsiella sp. 313</name>
    <dbReference type="NCBI Taxonomy" id="1497797"/>
    <lineage>
        <taxon>Bacteria</taxon>
        <taxon>Pseudomonadati</taxon>
        <taxon>Pseudomonadota</taxon>
        <taxon>Gammaproteobacteria</taxon>
        <taxon>Enterobacterales</taxon>
        <taxon>Enterobacteriaceae</taxon>
        <taxon>Klebsiella/Raoultella group</taxon>
        <taxon>Klebsiella</taxon>
    </lineage>
</organism>
<accession>A0A0P0YQD8</accession>
<sequence>MKRFIYFPLNVVVIMMFGLLLTFLPFSYYYDAPSVLDVFFYVMSLLPYVFFYFFARKYYRLDFPEPKNLSLHSVYKIFFILSIVCFMIVFTTSGVPILSSGGREMSNAMAEGDSSGGNKIVAIINILGYCFLICTVLFSAAFSPKRQMFFCLVYIIFMSVIILSRQLTMVSAVVFGMCYVTRFKINAKRFFLMVGALLFVILFFSILGDYRQKLHGDYVINYAHFVGASTAEGDHISDALFWLWLYIASPVYNMFYNYHSYNELLSPCYSMLSTQCQGYFLSSNILPLTISKLLGLPLSTERLVVEHLNVSTAYARTILLFGGFGMVVYSIIHVVFYIIGIKLCTKEMRIVFNVYYSALSFFVIFYNVFIFPHFIAVLWVIILIGWLNKYRFKLR</sequence>
<keyword evidence="1" id="KW-0812">Transmembrane</keyword>
<keyword evidence="1" id="KW-1133">Transmembrane helix</keyword>
<gene>
    <name evidence="2" type="primary">wzy</name>
</gene>
<feature type="transmembrane region" description="Helical" evidence="1">
    <location>
        <begin position="120"/>
        <end position="142"/>
    </location>
</feature>
<name>A0A0P0YQD8_9ENTR</name>
<feature type="transmembrane region" description="Helical" evidence="1">
    <location>
        <begin position="154"/>
        <end position="178"/>
    </location>
</feature>
<proteinExistence type="predicted"/>
<dbReference type="AlphaFoldDB" id="A0A0P0YQD8"/>